<keyword evidence="2" id="KW-0325">Glycoprotein</keyword>
<keyword evidence="1 3" id="KW-0732">Signal</keyword>
<dbReference type="InterPro" id="IPR031424">
    <property type="entry name" value="QVR-like"/>
</dbReference>
<dbReference type="GeneID" id="116174399"/>
<sequence length="123" mass="13576">MKAFQCILLTLGLVSSGSGLLCYVCVGTEASDCAEADTFAMSITNCIVPFDNFNFIRSDVEQLKAVCITVTATDFNPKLVDRGCGIFPNQTSPCEFLENTKHFENCTSCNTDKCNNKKHKKWI</sequence>
<accession>A0A1Y1N8E7</accession>
<reference evidence="4" key="1">
    <citation type="journal article" date="2016" name="Sci. Rep.">
        <title>Molecular characterization of firefly nuptial gifts: a multi-omics approach sheds light on postcopulatory sexual selection.</title>
        <authorList>
            <person name="Al-Wathiqui N."/>
            <person name="Fallon T.R."/>
            <person name="South A."/>
            <person name="Weng J.K."/>
            <person name="Lewis S.M."/>
        </authorList>
    </citation>
    <scope>NUCLEOTIDE SEQUENCE</scope>
</reference>
<evidence type="ECO:0000256" key="2">
    <source>
        <dbReference type="ARBA" id="ARBA00023180"/>
    </source>
</evidence>
<dbReference type="EMBL" id="GEZM01010163">
    <property type="protein sequence ID" value="JAV94171.1"/>
    <property type="molecule type" value="Transcribed_RNA"/>
</dbReference>
<proteinExistence type="predicted"/>
<dbReference type="Pfam" id="PF17064">
    <property type="entry name" value="QVR"/>
    <property type="match status" value="1"/>
</dbReference>
<dbReference type="EMBL" id="GEZM01010164">
    <property type="protein sequence ID" value="JAV94170.1"/>
    <property type="molecule type" value="Transcribed_RNA"/>
</dbReference>
<feature type="signal peptide" evidence="3">
    <location>
        <begin position="1"/>
        <end position="19"/>
    </location>
</feature>
<dbReference type="SUPFAM" id="SSF57302">
    <property type="entry name" value="Snake toxin-like"/>
    <property type="match status" value="1"/>
</dbReference>
<name>A0A1Y1N8E7_PHOPY</name>
<dbReference type="AlphaFoldDB" id="A0A1Y1N8E7"/>
<evidence type="ECO:0000256" key="3">
    <source>
        <dbReference type="SAM" id="SignalP"/>
    </source>
</evidence>
<dbReference type="RefSeq" id="XP_031348177.1">
    <property type="nucleotide sequence ID" value="XM_031492317.1"/>
</dbReference>
<dbReference type="GO" id="GO:0030431">
    <property type="term" value="P:sleep"/>
    <property type="evidence" value="ECO:0007669"/>
    <property type="project" value="InterPro"/>
</dbReference>
<feature type="chain" id="PRO_5011907538" evidence="3">
    <location>
        <begin position="20"/>
        <end position="123"/>
    </location>
</feature>
<dbReference type="KEGG" id="ppyr:116174399"/>
<evidence type="ECO:0000256" key="1">
    <source>
        <dbReference type="ARBA" id="ARBA00022729"/>
    </source>
</evidence>
<organism evidence="4">
    <name type="scientific">Photinus pyralis</name>
    <name type="common">Common eastern firefly</name>
    <name type="synonym">Lampyris pyralis</name>
    <dbReference type="NCBI Taxonomy" id="7054"/>
    <lineage>
        <taxon>Eukaryota</taxon>
        <taxon>Metazoa</taxon>
        <taxon>Ecdysozoa</taxon>
        <taxon>Arthropoda</taxon>
        <taxon>Hexapoda</taxon>
        <taxon>Insecta</taxon>
        <taxon>Pterygota</taxon>
        <taxon>Neoptera</taxon>
        <taxon>Endopterygota</taxon>
        <taxon>Coleoptera</taxon>
        <taxon>Polyphaga</taxon>
        <taxon>Elateriformia</taxon>
        <taxon>Elateroidea</taxon>
        <taxon>Lampyridae</taxon>
        <taxon>Lampyrinae</taxon>
        <taxon>Photinus</taxon>
    </lineage>
</organism>
<dbReference type="GO" id="GO:0032222">
    <property type="term" value="P:regulation of synaptic transmission, cholinergic"/>
    <property type="evidence" value="ECO:0007669"/>
    <property type="project" value="InterPro"/>
</dbReference>
<evidence type="ECO:0000313" key="4">
    <source>
        <dbReference type="EMBL" id="JAV94171.1"/>
    </source>
</evidence>
<dbReference type="InterPro" id="IPR045860">
    <property type="entry name" value="Snake_toxin-like_sf"/>
</dbReference>
<protein>
    <submittedName>
        <fullName evidence="4">Uncharacterized protein</fullName>
    </submittedName>
</protein>